<proteinExistence type="predicted"/>
<feature type="compositionally biased region" description="Basic residues" evidence="1">
    <location>
        <begin position="35"/>
        <end position="56"/>
    </location>
</feature>
<dbReference type="SMART" id="SM01252">
    <property type="entry name" value="KilA-N"/>
    <property type="match status" value="1"/>
</dbReference>
<name>A0ABM7NQS9_9VIRU</name>
<evidence type="ECO:0000256" key="1">
    <source>
        <dbReference type="SAM" id="MobiDB-lite"/>
    </source>
</evidence>
<evidence type="ECO:0000313" key="3">
    <source>
        <dbReference type="EMBL" id="BCS82505.1"/>
    </source>
</evidence>
<feature type="compositionally biased region" description="Acidic residues" evidence="1">
    <location>
        <begin position="110"/>
        <end position="126"/>
    </location>
</feature>
<organism evidence="3 4">
    <name type="scientific">Cotonvirus japonicus</name>
    <dbReference type="NCBI Taxonomy" id="2811091"/>
    <lineage>
        <taxon>Viruses</taxon>
        <taxon>Varidnaviria</taxon>
        <taxon>Bamfordvirae</taxon>
        <taxon>Nucleocytoviricota</taxon>
        <taxon>Megaviricetes</taxon>
        <taxon>Imitervirales</taxon>
        <taxon>Mimiviridae</taxon>
        <taxon>Megamimivirinae</taxon>
        <taxon>Cotonvirus</taxon>
        <taxon>Cotonvirus japonicum</taxon>
    </lineage>
</organism>
<dbReference type="Pfam" id="PF04383">
    <property type="entry name" value="KilA-N"/>
    <property type="match status" value="1"/>
</dbReference>
<evidence type="ECO:0000259" key="2">
    <source>
        <dbReference type="PROSITE" id="PS51301"/>
    </source>
</evidence>
<protein>
    <submittedName>
        <fullName evidence="3">KilA-N domain-containing protein</fullName>
    </submittedName>
</protein>
<evidence type="ECO:0000313" key="4">
    <source>
        <dbReference type="Proteomes" id="UP001321479"/>
    </source>
</evidence>
<sequence length="389" mass="44868">MPSKTKHIIKSESKKSNNSSDTSDYELSDYDNCRVIKKSNKKIRKTNVKPLKKFSSKRNENKNLSGSKKFTSKSKKLKKSKKVSSESESSSSESSDSESSHSENSGSESSDSEEIEEKSSDEEINESIELNNSDIDKNLSKKIVKNDKETDIKNIIFERINNEYYRGKYGDFDVIMDNNGYVNVTKLCNEAVTKNGKNKEFRQWKKTSEAKELMDEISKITKIPASKLLIQNLTSSENITRGSYAHPMLVTHIASWISPKFSARVNSWIEEWKLFSKNNNYKYFKELGNLKPSMSDTKEKNIQLKLRKKYKGKLEVKTKSGHIDLLTNKYLIEIKNYQNWKHAIGQLMVYSIYFPKKIKCLYLFGVGSNDLGEIKKVCKKYDIVLKIYD</sequence>
<feature type="region of interest" description="Disordered" evidence="1">
    <location>
        <begin position="1"/>
        <end position="131"/>
    </location>
</feature>
<dbReference type="GeneID" id="80557710"/>
<dbReference type="InterPro" id="IPR017880">
    <property type="entry name" value="KilA_N"/>
</dbReference>
<dbReference type="Proteomes" id="UP001321479">
    <property type="component" value="Segment"/>
</dbReference>
<dbReference type="InterPro" id="IPR018004">
    <property type="entry name" value="KilA/APSES_HTH"/>
</dbReference>
<feature type="domain" description="KilA-N" evidence="2">
    <location>
        <begin position="163"/>
        <end position="272"/>
    </location>
</feature>
<accession>A0ABM7NQS9</accession>
<dbReference type="RefSeq" id="YP_010841113.1">
    <property type="nucleotide sequence ID" value="NC_079139.1"/>
</dbReference>
<reference evidence="3 4" key="1">
    <citation type="submission" date="2021-02" db="EMBL/GenBank/DDBJ databases">
        <title>Cotonvirus japonicus, which uses Golgi apparatus of host cells for its virion factory, phylogenetically links tailed tupanvirus and icosahedral mimivirus.</title>
        <authorList>
            <person name="Takahashi H."/>
            <person name="Fukaya S."/>
            <person name="Song C."/>
            <person name="Murata K."/>
            <person name="Takemura M."/>
        </authorList>
    </citation>
    <scope>NUCLEOTIDE SEQUENCE [LARGE SCALE GENOMIC DNA]</scope>
</reference>
<feature type="compositionally biased region" description="Basic residues" evidence="1">
    <location>
        <begin position="70"/>
        <end position="82"/>
    </location>
</feature>
<dbReference type="PROSITE" id="PS51301">
    <property type="entry name" value="KILA_N"/>
    <property type="match status" value="1"/>
</dbReference>
<keyword evidence="4" id="KW-1185">Reference proteome</keyword>
<dbReference type="EMBL" id="AP024483">
    <property type="protein sequence ID" value="BCS82505.1"/>
    <property type="molecule type" value="Genomic_DNA"/>
</dbReference>